<dbReference type="SMART" id="SM00052">
    <property type="entry name" value="EAL"/>
    <property type="match status" value="1"/>
</dbReference>
<reference evidence="3 4" key="1">
    <citation type="submission" date="2019-03" db="EMBL/GenBank/DDBJ databases">
        <title>Deep-cultivation of Planctomycetes and their phenomic and genomic characterization uncovers novel biology.</title>
        <authorList>
            <person name="Wiegand S."/>
            <person name="Jogler M."/>
            <person name="Boedeker C."/>
            <person name="Pinto D."/>
            <person name="Vollmers J."/>
            <person name="Rivas-Marin E."/>
            <person name="Kohn T."/>
            <person name="Peeters S.H."/>
            <person name="Heuer A."/>
            <person name="Rast P."/>
            <person name="Oberbeckmann S."/>
            <person name="Bunk B."/>
            <person name="Jeske O."/>
            <person name="Meyerdierks A."/>
            <person name="Storesund J.E."/>
            <person name="Kallscheuer N."/>
            <person name="Luecker S."/>
            <person name="Lage O.M."/>
            <person name="Pohl T."/>
            <person name="Merkel B.J."/>
            <person name="Hornburger P."/>
            <person name="Mueller R.-W."/>
            <person name="Bruemmer F."/>
            <person name="Labrenz M."/>
            <person name="Spormann A.M."/>
            <person name="Op den Camp H."/>
            <person name="Overmann J."/>
            <person name="Amann R."/>
            <person name="Jetten M.S.M."/>
            <person name="Mascher T."/>
            <person name="Medema M.H."/>
            <person name="Devos D.P."/>
            <person name="Kaster A.-K."/>
            <person name="Ovreas L."/>
            <person name="Rohde M."/>
            <person name="Galperin M.Y."/>
            <person name="Jogler C."/>
        </authorList>
    </citation>
    <scope>NUCLEOTIDE SEQUENCE [LARGE SCALE GENOMIC DNA]</scope>
    <source>
        <strain evidence="3 4">Enr13</strain>
    </source>
</reference>
<proteinExistence type="predicted"/>
<dbReference type="Proteomes" id="UP000319004">
    <property type="component" value="Chromosome"/>
</dbReference>
<dbReference type="RefSeq" id="WP_145386195.1">
    <property type="nucleotide sequence ID" value="NZ_CP037423.1"/>
</dbReference>
<dbReference type="Pfam" id="PF00563">
    <property type="entry name" value="EAL"/>
    <property type="match status" value="1"/>
</dbReference>
<dbReference type="Gene3D" id="3.20.20.450">
    <property type="entry name" value="EAL domain"/>
    <property type="match status" value="1"/>
</dbReference>
<dbReference type="EMBL" id="CP037423">
    <property type="protein sequence ID" value="QDV42601.1"/>
    <property type="molecule type" value="Genomic_DNA"/>
</dbReference>
<dbReference type="OrthoDB" id="9804751at2"/>
<dbReference type="SUPFAM" id="SSF109604">
    <property type="entry name" value="HD-domain/PDEase-like"/>
    <property type="match status" value="1"/>
</dbReference>
<accession>A0A518HP45</accession>
<feature type="domain" description="HDOD" evidence="2">
    <location>
        <begin position="214"/>
        <end position="409"/>
    </location>
</feature>
<evidence type="ECO:0000259" key="1">
    <source>
        <dbReference type="PROSITE" id="PS50883"/>
    </source>
</evidence>
<dbReference type="InterPro" id="IPR035919">
    <property type="entry name" value="EAL_sf"/>
</dbReference>
<dbReference type="CDD" id="cd01948">
    <property type="entry name" value="EAL"/>
    <property type="match status" value="1"/>
</dbReference>
<protein>
    <submittedName>
        <fullName evidence="3">HDOD domain protein</fullName>
    </submittedName>
</protein>
<dbReference type="InterPro" id="IPR013976">
    <property type="entry name" value="HDOD"/>
</dbReference>
<dbReference type="Pfam" id="PF08668">
    <property type="entry name" value="HDOD"/>
    <property type="match status" value="1"/>
</dbReference>
<dbReference type="PANTHER" id="PTHR33525:SF4">
    <property type="entry name" value="CYCLIC DI-GMP PHOSPHODIESTERASE CDGJ"/>
    <property type="match status" value="1"/>
</dbReference>
<dbReference type="InterPro" id="IPR001633">
    <property type="entry name" value="EAL_dom"/>
</dbReference>
<evidence type="ECO:0000313" key="4">
    <source>
        <dbReference type="Proteomes" id="UP000319004"/>
    </source>
</evidence>
<evidence type="ECO:0000313" key="3">
    <source>
        <dbReference type="EMBL" id="QDV42601.1"/>
    </source>
</evidence>
<organism evidence="3 4">
    <name type="scientific">Stieleria neptunia</name>
    <dbReference type="NCBI Taxonomy" id="2527979"/>
    <lineage>
        <taxon>Bacteria</taxon>
        <taxon>Pseudomonadati</taxon>
        <taxon>Planctomycetota</taxon>
        <taxon>Planctomycetia</taxon>
        <taxon>Pirellulales</taxon>
        <taxon>Pirellulaceae</taxon>
        <taxon>Stieleria</taxon>
    </lineage>
</organism>
<dbReference type="PROSITE" id="PS50883">
    <property type="entry name" value="EAL"/>
    <property type="match status" value="1"/>
</dbReference>
<dbReference type="Gene3D" id="1.10.3210.10">
    <property type="entry name" value="Hypothetical protein af1432"/>
    <property type="match status" value="1"/>
</dbReference>
<dbReference type="PANTHER" id="PTHR33525">
    <property type="match status" value="1"/>
</dbReference>
<dbReference type="PROSITE" id="PS51833">
    <property type="entry name" value="HDOD"/>
    <property type="match status" value="1"/>
</dbReference>
<name>A0A518HP45_9BACT</name>
<dbReference type="AlphaFoldDB" id="A0A518HP45"/>
<dbReference type="InterPro" id="IPR014408">
    <property type="entry name" value="dGMP_Pdiesterase_EAL/HD-GYP"/>
</dbReference>
<dbReference type="InterPro" id="IPR052340">
    <property type="entry name" value="RNase_Y/CdgJ"/>
</dbReference>
<dbReference type="SUPFAM" id="SSF141868">
    <property type="entry name" value="EAL domain-like"/>
    <property type="match status" value="1"/>
</dbReference>
<feature type="domain" description="EAL" evidence="1">
    <location>
        <begin position="1"/>
        <end position="220"/>
    </location>
</feature>
<dbReference type="PIRSF" id="PIRSF003180">
    <property type="entry name" value="DiGMPpdiest_YuxH"/>
    <property type="match status" value="1"/>
</dbReference>
<keyword evidence="4" id="KW-1185">Reference proteome</keyword>
<sequence length="413" mass="45563">MSTCPTAPGASSSPAENAFVGRQPIFTPEVEVFAYELLFRSGEQNAAMITDGDRATANVLLNTFTDIGLDTIVGSKKAFINLTRNLLTSHNLSCMPPDRVVLEILEDIEPDPEVLSAIEKLVEEGYKIALDDFVYRPDLEPLIGTADIVKIEFPLIPKEDLADHISKLRALGVRTILAEKIETQEDFELCKSLGCDLFQGYFFCRPQVISQRKTQVNVASIVRLMSELQNPDITVGEVEGIIQTDANLSFKLLRFVNSANAATTRTIDSLKQATTLMGISRLRSLASMMLMTSIDEGKPQELIRLAMIRGKMCELLASESRATRPDRFYTLGLLSVMDALLDKPMDEVIPLLPLADDMNDALLNRAGELGQVLQSVIHFEAGEIAPPISLSAEHMASAYQQALRWIADCKINE</sequence>
<evidence type="ECO:0000259" key="2">
    <source>
        <dbReference type="PROSITE" id="PS51833"/>
    </source>
</evidence>
<gene>
    <name evidence="3" type="ORF">Enr13x_24490</name>
</gene>
<dbReference type="KEGG" id="snep:Enr13x_24490"/>